<dbReference type="OrthoDB" id="5984008at2759"/>
<keyword evidence="5" id="KW-1185">Reference proteome</keyword>
<protein>
    <recommendedName>
        <fullName evidence="6">SET domain-containing protein</fullName>
    </recommendedName>
</protein>
<gene>
    <name evidence="2" type="ORF">CB0940_07637</name>
    <name evidence="3" type="ORF">RHO25_008243</name>
</gene>
<dbReference type="EMBL" id="LKMD01000108">
    <property type="protein sequence ID" value="PIA89421.1"/>
    <property type="molecule type" value="Genomic_DNA"/>
</dbReference>
<reference evidence="2 4" key="1">
    <citation type="submission" date="2015-10" db="EMBL/GenBank/DDBJ databases">
        <title>The cercosporin biosynthetic gene cluster was horizontally transferred to several fungal lineages and shown to be expanded in Cercospora beticola based on microsynteny with recipient genomes.</title>
        <authorList>
            <person name="De Jonge R."/>
            <person name="Ebert M.K."/>
            <person name="Suttle J.C."/>
            <person name="Jurick Ii W.M."/>
            <person name="Secor G.A."/>
            <person name="Thomma B.P."/>
            <person name="Van De Peer Y."/>
            <person name="Bolton M.D."/>
        </authorList>
    </citation>
    <scope>NUCLEOTIDE SEQUENCE [LARGE SCALE GENOMIC DNA]</scope>
    <source>
        <strain evidence="2 4">09-40</strain>
    </source>
</reference>
<dbReference type="AlphaFoldDB" id="A0A2G5HA71"/>
<evidence type="ECO:0000313" key="5">
    <source>
        <dbReference type="Proteomes" id="UP001302367"/>
    </source>
</evidence>
<dbReference type="PANTHER" id="PTHR12350">
    <property type="entry name" value="HISTONE-LYSINE N-METHYLTRANSFERASE-RELATED"/>
    <property type="match status" value="1"/>
</dbReference>
<dbReference type="Proteomes" id="UP000230605">
    <property type="component" value="Chromosome 5"/>
</dbReference>
<dbReference type="PANTHER" id="PTHR12350:SF19">
    <property type="entry name" value="SET DOMAIN-CONTAINING PROTEIN"/>
    <property type="match status" value="1"/>
</dbReference>
<feature type="compositionally biased region" description="Polar residues" evidence="1">
    <location>
        <begin position="1"/>
        <end position="18"/>
    </location>
</feature>
<organism evidence="2 4">
    <name type="scientific">Cercospora beticola</name>
    <name type="common">Sugarbeet leaf spot fungus</name>
    <dbReference type="NCBI Taxonomy" id="122368"/>
    <lineage>
        <taxon>Eukaryota</taxon>
        <taxon>Fungi</taxon>
        <taxon>Dikarya</taxon>
        <taxon>Ascomycota</taxon>
        <taxon>Pezizomycotina</taxon>
        <taxon>Dothideomycetes</taxon>
        <taxon>Dothideomycetidae</taxon>
        <taxon>Mycosphaerellales</taxon>
        <taxon>Mycosphaerellaceae</taxon>
        <taxon>Cercospora</taxon>
    </lineage>
</organism>
<evidence type="ECO:0000313" key="3">
    <source>
        <dbReference type="EMBL" id="WPB03603.1"/>
    </source>
</evidence>
<accession>A0A2G5HA71</accession>
<evidence type="ECO:0000313" key="4">
    <source>
        <dbReference type="Proteomes" id="UP000230605"/>
    </source>
</evidence>
<name>A0A2G5HA71_CERBT</name>
<feature type="region of interest" description="Disordered" evidence="1">
    <location>
        <begin position="1"/>
        <end position="29"/>
    </location>
</feature>
<dbReference type="InterPro" id="IPR046341">
    <property type="entry name" value="SET_dom_sf"/>
</dbReference>
<dbReference type="SUPFAM" id="SSF82199">
    <property type="entry name" value="SET domain"/>
    <property type="match status" value="1"/>
</dbReference>
<dbReference type="EMBL" id="CP134188">
    <property type="protein sequence ID" value="WPB03603.1"/>
    <property type="molecule type" value="Genomic_DNA"/>
</dbReference>
<evidence type="ECO:0000313" key="2">
    <source>
        <dbReference type="EMBL" id="PIA89421.1"/>
    </source>
</evidence>
<dbReference type="Proteomes" id="UP001302367">
    <property type="component" value="Chromosome 5"/>
</dbReference>
<proteinExistence type="predicted"/>
<reference evidence="3 5" key="2">
    <citation type="submission" date="2023-09" db="EMBL/GenBank/DDBJ databases">
        <title>Complete-Gapless Cercospora beticola genome.</title>
        <authorList>
            <person name="Wyatt N.A."/>
            <person name="Spanner R.E."/>
            <person name="Bolton M.D."/>
        </authorList>
    </citation>
    <scope>NUCLEOTIDE SEQUENCE [LARGE SCALE GENOMIC DNA]</scope>
    <source>
        <strain evidence="3">Cb09-40</strain>
    </source>
</reference>
<evidence type="ECO:0000256" key="1">
    <source>
        <dbReference type="SAM" id="MobiDB-lite"/>
    </source>
</evidence>
<sequence>MTQGSVISPANGTANGVTNGAKKPFEKDSRLSTQSAYDLSVNGLEDLVAFEDTPAGLCIVSKVDLPAGAHFAYLTSHQPQPSATWKTIQTSATTHTDPQSALLYMNHSCAPSLEVHTYAPDENGNYPQAPLQGEMNGEIAHLNKTVGLAGEVRVARDRAVKKGDSLTFFYPSTEWKFDRSFDCLCGAGDGVCVGKVEGAHAIPEKDLGRWFFNDHILQLAKKRDAK</sequence>
<dbReference type="Gene3D" id="2.170.270.10">
    <property type="entry name" value="SET domain"/>
    <property type="match status" value="1"/>
</dbReference>
<dbReference type="InterPro" id="IPR053201">
    <property type="entry name" value="Flavunoidine_N-MTase"/>
</dbReference>
<evidence type="ECO:0008006" key="6">
    <source>
        <dbReference type="Google" id="ProtNLM"/>
    </source>
</evidence>